<reference evidence="2" key="2">
    <citation type="submission" date="2012-03" db="EMBL/GenBank/DDBJ databases">
        <title>The complete genome sequence of the pioneer microbe on fresh volcanic deposit, Leptospirillum ferrooxidans strain C2-3.</title>
        <authorList>
            <person name="Fujimura R."/>
            <person name="Sato Y."/>
            <person name="Nishizawa T."/>
            <person name="Nanba K."/>
            <person name="Oshima K."/>
            <person name="Hattori M."/>
            <person name="Kamijo T."/>
            <person name="Ohta H."/>
        </authorList>
    </citation>
    <scope>NUCLEOTIDE SEQUENCE [LARGE SCALE GENOMIC DNA]</scope>
    <source>
        <strain evidence="2">C2-3</strain>
    </source>
</reference>
<dbReference type="PATRIC" id="fig|1162668.3.peg.674"/>
<dbReference type="Proteomes" id="UP000007382">
    <property type="component" value="Chromosome"/>
</dbReference>
<dbReference type="STRING" id="1162668.LFE_0573"/>
<dbReference type="RefSeq" id="WP_014448781.1">
    <property type="nucleotide sequence ID" value="NC_017094.1"/>
</dbReference>
<dbReference type="HOGENOM" id="CLU_1188785_0_0_0"/>
<dbReference type="OrthoDB" id="9912137at2"/>
<dbReference type="EMBL" id="AP012342">
    <property type="protein sequence ID" value="BAM06289.1"/>
    <property type="molecule type" value="Genomic_DNA"/>
</dbReference>
<sequence length="235" mass="25932">MIPRKLSKLARILVDLSDRPVLYWASVCGFHPSNLSNWLRDRETLSEENQARLLKALSLDPDTLKLDPSRVHVWIVALHELETLTGAAEAFLEADVTMTLVSPDPDGPASLSQAPQAALLRSGNIRIVLLRKLFPAKMSESPLSQKAGTPWIRPALIPRARWKATGIASEKDAPPLLVPGPFLFDLVVGNVSIETFDALMDKSTPWEWKDVEALAKKLGVTAREIAEMIQERSSG</sequence>
<accession>I0ILZ0</accession>
<protein>
    <submittedName>
        <fullName evidence="1">Uncharacterized protein</fullName>
    </submittedName>
</protein>
<dbReference type="KEGG" id="lfc:LFE_0573"/>
<keyword evidence="2" id="KW-1185">Reference proteome</keyword>
<evidence type="ECO:0000313" key="1">
    <source>
        <dbReference type="EMBL" id="BAM06289.1"/>
    </source>
</evidence>
<reference evidence="1 2" key="1">
    <citation type="journal article" date="2012" name="J. Bacteriol.">
        <title>Complete Genome Sequence of Leptospirillum ferrooxidans Strain C2-3, Isolated from a Fresh Volcanic Ash Deposit on the Island of Miyake, Japan.</title>
        <authorList>
            <person name="Fujimura R."/>
            <person name="Sato Y."/>
            <person name="Nishizawa T."/>
            <person name="Oshima K."/>
            <person name="Kim S.-W."/>
            <person name="Hattori M."/>
            <person name="Kamijo T."/>
            <person name="Ohta H."/>
        </authorList>
    </citation>
    <scope>NUCLEOTIDE SEQUENCE [LARGE SCALE GENOMIC DNA]</scope>
    <source>
        <strain evidence="1 2">C2-3</strain>
    </source>
</reference>
<organism evidence="1 2">
    <name type="scientific">Leptospirillum ferrooxidans (strain C2-3)</name>
    <dbReference type="NCBI Taxonomy" id="1162668"/>
    <lineage>
        <taxon>Bacteria</taxon>
        <taxon>Pseudomonadati</taxon>
        <taxon>Nitrospirota</taxon>
        <taxon>Nitrospiria</taxon>
        <taxon>Nitrospirales</taxon>
        <taxon>Nitrospiraceae</taxon>
        <taxon>Leptospirillum</taxon>
    </lineage>
</organism>
<evidence type="ECO:0000313" key="2">
    <source>
        <dbReference type="Proteomes" id="UP000007382"/>
    </source>
</evidence>
<name>I0ILZ0_LEPFC</name>
<dbReference type="AlphaFoldDB" id="I0ILZ0"/>
<proteinExistence type="predicted"/>
<gene>
    <name evidence="1" type="ordered locus">LFE_0573</name>
</gene>